<evidence type="ECO:0000313" key="2">
    <source>
        <dbReference type="Proteomes" id="UP000824120"/>
    </source>
</evidence>
<reference evidence="1 2" key="1">
    <citation type="submission" date="2020-09" db="EMBL/GenBank/DDBJ databases">
        <title>De no assembly of potato wild relative species, Solanum commersonii.</title>
        <authorList>
            <person name="Cho K."/>
        </authorList>
    </citation>
    <scope>NUCLEOTIDE SEQUENCE [LARGE SCALE GENOMIC DNA]</scope>
    <source>
        <strain evidence="1">LZ3.2</strain>
        <tissue evidence="1">Leaf</tissue>
    </source>
</reference>
<comment type="caution">
    <text evidence="1">The sequence shown here is derived from an EMBL/GenBank/DDBJ whole genome shotgun (WGS) entry which is preliminary data.</text>
</comment>
<name>A0A9J5XMP0_SOLCO</name>
<gene>
    <name evidence="1" type="ORF">H5410_040019</name>
</gene>
<dbReference type="AlphaFoldDB" id="A0A9J5XMP0"/>
<dbReference type="Proteomes" id="UP000824120">
    <property type="component" value="Chromosome 8"/>
</dbReference>
<sequence>MHPSEHQPNQPKNTRLDMQSSNCEIGLTFNESLDKKCTFQNLILEDEEVKSLLYFMLSLLLFSSQLS</sequence>
<proteinExistence type="predicted"/>
<protein>
    <submittedName>
        <fullName evidence="1">Uncharacterized protein</fullName>
    </submittedName>
</protein>
<accession>A0A9J5XMP0</accession>
<organism evidence="1 2">
    <name type="scientific">Solanum commersonii</name>
    <name type="common">Commerson's wild potato</name>
    <name type="synonym">Commerson's nightshade</name>
    <dbReference type="NCBI Taxonomy" id="4109"/>
    <lineage>
        <taxon>Eukaryota</taxon>
        <taxon>Viridiplantae</taxon>
        <taxon>Streptophyta</taxon>
        <taxon>Embryophyta</taxon>
        <taxon>Tracheophyta</taxon>
        <taxon>Spermatophyta</taxon>
        <taxon>Magnoliopsida</taxon>
        <taxon>eudicotyledons</taxon>
        <taxon>Gunneridae</taxon>
        <taxon>Pentapetalae</taxon>
        <taxon>asterids</taxon>
        <taxon>lamiids</taxon>
        <taxon>Solanales</taxon>
        <taxon>Solanaceae</taxon>
        <taxon>Solanoideae</taxon>
        <taxon>Solaneae</taxon>
        <taxon>Solanum</taxon>
    </lineage>
</organism>
<keyword evidence="2" id="KW-1185">Reference proteome</keyword>
<evidence type="ECO:0000313" key="1">
    <source>
        <dbReference type="EMBL" id="KAG5589505.1"/>
    </source>
</evidence>
<dbReference type="EMBL" id="JACXVP010000008">
    <property type="protein sequence ID" value="KAG5589505.1"/>
    <property type="molecule type" value="Genomic_DNA"/>
</dbReference>